<dbReference type="PANTHER" id="PTHR31571:SF1">
    <property type="entry name" value="ALTERED INHERITANCE OF MITOCHONDRIA PROTEIN 6"/>
    <property type="match status" value="1"/>
</dbReference>
<dbReference type="AlphaFoldDB" id="A0A506U5C7"/>
<organism evidence="2 3">
    <name type="scientific">Martelella alba</name>
    <dbReference type="NCBI Taxonomy" id="2590451"/>
    <lineage>
        <taxon>Bacteria</taxon>
        <taxon>Pseudomonadati</taxon>
        <taxon>Pseudomonadota</taxon>
        <taxon>Alphaproteobacteria</taxon>
        <taxon>Hyphomicrobiales</taxon>
        <taxon>Aurantimonadaceae</taxon>
        <taxon>Martelella</taxon>
    </lineage>
</organism>
<protein>
    <recommendedName>
        <fullName evidence="1">Altered inheritance of mitochondria protein 6</fullName>
    </recommendedName>
</protein>
<keyword evidence="3" id="KW-1185">Reference proteome</keyword>
<reference evidence="2 3" key="1">
    <citation type="submission" date="2019-06" db="EMBL/GenBank/DDBJ databases">
        <authorList>
            <person name="Li M."/>
        </authorList>
    </citation>
    <scope>NUCLEOTIDE SEQUENCE [LARGE SCALE GENOMIC DNA]</scope>
    <source>
        <strain evidence="2 3">BGMRC2036</strain>
    </source>
</reference>
<sequence>MSCVTRRERKSDLTKDIAMLRLFTALFISLFLGFPALAVTPLDHAHAHNDYWHERPLFDALDHGFMSIEADIMLRDGRLLVGHTASELSDERTLQALYLDPLQALIRDQGGKVYPGQDQPLILLVDLKQDGPDTYRALEKLLPAYADMLTSYRDGVVTPGAVTLVLTGSSAWQVLRMEKERYAFTDASYVELNLNMPPEAMVMLSQKWTQITHWKGEGPLNENEDRFIRKIIAKGHERGAKVRFYATPDEPGPGRDAVWTYLLDAGVDLINTDDLDGLSDFFAARAASAEK</sequence>
<dbReference type="GO" id="GO:0008081">
    <property type="term" value="F:phosphoric diester hydrolase activity"/>
    <property type="evidence" value="ECO:0007669"/>
    <property type="project" value="InterPro"/>
</dbReference>
<comment type="caution">
    <text evidence="2">The sequence shown here is derived from an EMBL/GenBank/DDBJ whole genome shotgun (WGS) entry which is preliminary data.</text>
</comment>
<proteinExistence type="predicted"/>
<dbReference type="GO" id="GO:0006629">
    <property type="term" value="P:lipid metabolic process"/>
    <property type="evidence" value="ECO:0007669"/>
    <property type="project" value="InterPro"/>
</dbReference>
<dbReference type="SUPFAM" id="SSF51695">
    <property type="entry name" value="PLC-like phosphodiesterases"/>
    <property type="match status" value="1"/>
</dbReference>
<dbReference type="InterPro" id="IPR039559">
    <property type="entry name" value="AIM6_PI-PLC-like_dom"/>
</dbReference>
<dbReference type="EMBL" id="VHLG01000012">
    <property type="protein sequence ID" value="TPW28566.1"/>
    <property type="molecule type" value="Genomic_DNA"/>
</dbReference>
<evidence type="ECO:0000313" key="3">
    <source>
        <dbReference type="Proteomes" id="UP000318801"/>
    </source>
</evidence>
<evidence type="ECO:0000256" key="1">
    <source>
        <dbReference type="ARBA" id="ARBA00014286"/>
    </source>
</evidence>
<dbReference type="Proteomes" id="UP000318801">
    <property type="component" value="Unassembled WGS sequence"/>
</dbReference>
<dbReference type="PANTHER" id="PTHR31571">
    <property type="entry name" value="ALTERED INHERITANCE OF MITOCHONDRIA PROTEIN 6"/>
    <property type="match status" value="1"/>
</dbReference>
<accession>A0A506U5C7</accession>
<dbReference type="OrthoDB" id="9794455at2"/>
<dbReference type="InterPro" id="IPR051236">
    <property type="entry name" value="HAT_RTT109-like"/>
</dbReference>
<dbReference type="CDD" id="cd08577">
    <property type="entry name" value="PI-PLCc_GDPD_SF_unchar3"/>
    <property type="match status" value="1"/>
</dbReference>
<dbReference type="Pfam" id="PF13653">
    <property type="entry name" value="GDPD_2"/>
    <property type="match status" value="1"/>
</dbReference>
<gene>
    <name evidence="2" type="ORF">FJU08_17325</name>
</gene>
<dbReference type="InterPro" id="IPR017946">
    <property type="entry name" value="PLC-like_Pdiesterase_TIM-brl"/>
</dbReference>
<evidence type="ECO:0000313" key="2">
    <source>
        <dbReference type="EMBL" id="TPW28566.1"/>
    </source>
</evidence>
<name>A0A506U5C7_9HYPH</name>
<dbReference type="Gene3D" id="3.20.20.190">
    <property type="entry name" value="Phosphatidylinositol (PI) phosphodiesterase"/>
    <property type="match status" value="1"/>
</dbReference>